<keyword evidence="3 4" id="KW-0472">Membrane</keyword>
<protein>
    <recommendedName>
        <fullName evidence="7">WAT1-related protein</fullName>
    </recommendedName>
</protein>
<name>A0A1Q3DCM9_CEPFO</name>
<dbReference type="InParanoid" id="A0A1Q3DCM9"/>
<feature type="transmembrane region" description="Helical" evidence="4">
    <location>
        <begin position="72"/>
        <end position="94"/>
    </location>
</feature>
<dbReference type="AlphaFoldDB" id="A0A1Q3DCM9"/>
<evidence type="ECO:0008006" key="7">
    <source>
        <dbReference type="Google" id="ProtNLM"/>
    </source>
</evidence>
<evidence type="ECO:0000256" key="4">
    <source>
        <dbReference type="SAM" id="Phobius"/>
    </source>
</evidence>
<dbReference type="EMBL" id="BDDD01006027">
    <property type="protein sequence ID" value="GAV90179.1"/>
    <property type="molecule type" value="Genomic_DNA"/>
</dbReference>
<evidence type="ECO:0000256" key="3">
    <source>
        <dbReference type="ARBA" id="ARBA00023136"/>
    </source>
</evidence>
<proteinExistence type="predicted"/>
<dbReference type="Proteomes" id="UP000187406">
    <property type="component" value="Unassembled WGS sequence"/>
</dbReference>
<evidence type="ECO:0000256" key="2">
    <source>
        <dbReference type="ARBA" id="ARBA00022989"/>
    </source>
</evidence>
<dbReference type="GO" id="GO:0022857">
    <property type="term" value="F:transmembrane transporter activity"/>
    <property type="evidence" value="ECO:0007669"/>
    <property type="project" value="InterPro"/>
</dbReference>
<dbReference type="GO" id="GO:0016020">
    <property type="term" value="C:membrane"/>
    <property type="evidence" value="ECO:0007669"/>
    <property type="project" value="InterPro"/>
</dbReference>
<dbReference type="PANTHER" id="PTHR31218">
    <property type="entry name" value="WAT1-RELATED PROTEIN"/>
    <property type="match status" value="1"/>
</dbReference>
<feature type="transmembrane region" description="Helical" evidence="4">
    <location>
        <begin position="47"/>
        <end position="66"/>
    </location>
</feature>
<dbReference type="OrthoDB" id="1728340at2759"/>
<dbReference type="STRING" id="3775.A0A1Q3DCM9"/>
<accession>A0A1Q3DCM9</accession>
<evidence type="ECO:0000313" key="6">
    <source>
        <dbReference type="Proteomes" id="UP000187406"/>
    </source>
</evidence>
<feature type="non-terminal residue" evidence="5">
    <location>
        <position position="99"/>
    </location>
</feature>
<sequence>MQPSTLKKYPAQLSLTAWVNCVGEAQSALFTMLIQPKAAACNIKLGINLWCIIYSVSGVNILVQLWCTKKGPVFVTMFSPLTTVMVAVLAFFVLGEKLH</sequence>
<evidence type="ECO:0000256" key="1">
    <source>
        <dbReference type="ARBA" id="ARBA00022692"/>
    </source>
</evidence>
<keyword evidence="6" id="KW-1185">Reference proteome</keyword>
<keyword evidence="2 4" id="KW-1133">Transmembrane helix</keyword>
<gene>
    <name evidence="5" type="ORF">CFOL_v3_33588</name>
</gene>
<organism evidence="5 6">
    <name type="scientific">Cephalotus follicularis</name>
    <name type="common">Albany pitcher plant</name>
    <dbReference type="NCBI Taxonomy" id="3775"/>
    <lineage>
        <taxon>Eukaryota</taxon>
        <taxon>Viridiplantae</taxon>
        <taxon>Streptophyta</taxon>
        <taxon>Embryophyta</taxon>
        <taxon>Tracheophyta</taxon>
        <taxon>Spermatophyta</taxon>
        <taxon>Magnoliopsida</taxon>
        <taxon>eudicotyledons</taxon>
        <taxon>Gunneridae</taxon>
        <taxon>Pentapetalae</taxon>
        <taxon>rosids</taxon>
        <taxon>fabids</taxon>
        <taxon>Oxalidales</taxon>
        <taxon>Cephalotaceae</taxon>
        <taxon>Cephalotus</taxon>
    </lineage>
</organism>
<comment type="caution">
    <text evidence="5">The sequence shown here is derived from an EMBL/GenBank/DDBJ whole genome shotgun (WGS) entry which is preliminary data.</text>
</comment>
<keyword evidence="1 4" id="KW-0812">Transmembrane</keyword>
<reference evidence="6" key="1">
    <citation type="submission" date="2016-04" db="EMBL/GenBank/DDBJ databases">
        <title>Cephalotus genome sequencing.</title>
        <authorList>
            <person name="Fukushima K."/>
            <person name="Hasebe M."/>
            <person name="Fang X."/>
        </authorList>
    </citation>
    <scope>NUCLEOTIDE SEQUENCE [LARGE SCALE GENOMIC DNA]</scope>
    <source>
        <strain evidence="6">cv. St1</strain>
    </source>
</reference>
<dbReference type="InterPro" id="IPR030184">
    <property type="entry name" value="WAT1-related"/>
</dbReference>
<evidence type="ECO:0000313" key="5">
    <source>
        <dbReference type="EMBL" id="GAV90179.1"/>
    </source>
</evidence>